<dbReference type="EMBL" id="VSSQ01074929">
    <property type="protein sequence ID" value="MPN25671.1"/>
    <property type="molecule type" value="Genomic_DNA"/>
</dbReference>
<dbReference type="AlphaFoldDB" id="A0A645GFG7"/>
<sequence length="42" mass="4850">MEYTKSQKYNIPELMSKIMGPNPFKLQEEMLLNHKIPAGSIV</sequence>
<name>A0A645GFG7_9ZZZZ</name>
<gene>
    <name evidence="1" type="ORF">SDC9_173083</name>
</gene>
<reference evidence="1" key="1">
    <citation type="submission" date="2019-08" db="EMBL/GenBank/DDBJ databases">
        <authorList>
            <person name="Kucharzyk K."/>
            <person name="Murdoch R.W."/>
            <person name="Higgins S."/>
            <person name="Loffler F."/>
        </authorList>
    </citation>
    <scope>NUCLEOTIDE SEQUENCE</scope>
</reference>
<comment type="caution">
    <text evidence="1">The sequence shown here is derived from an EMBL/GenBank/DDBJ whole genome shotgun (WGS) entry which is preliminary data.</text>
</comment>
<protein>
    <submittedName>
        <fullName evidence="1">Uncharacterized protein</fullName>
    </submittedName>
</protein>
<proteinExistence type="predicted"/>
<organism evidence="1">
    <name type="scientific">bioreactor metagenome</name>
    <dbReference type="NCBI Taxonomy" id="1076179"/>
    <lineage>
        <taxon>unclassified sequences</taxon>
        <taxon>metagenomes</taxon>
        <taxon>ecological metagenomes</taxon>
    </lineage>
</organism>
<evidence type="ECO:0000313" key="1">
    <source>
        <dbReference type="EMBL" id="MPN25671.1"/>
    </source>
</evidence>
<accession>A0A645GFG7</accession>